<evidence type="ECO:0000259" key="8">
    <source>
        <dbReference type="PROSITE" id="PS51751"/>
    </source>
</evidence>
<keyword evidence="4 5" id="KW-0472">Membrane</keyword>
<dbReference type="GO" id="GO:0003676">
    <property type="term" value="F:nucleic acid binding"/>
    <property type="evidence" value="ECO:0007669"/>
    <property type="project" value="InterPro"/>
</dbReference>
<dbReference type="PANTHER" id="PTHR31204:SF4">
    <property type="entry name" value="EXPRESSED PROTEIN"/>
    <property type="match status" value="1"/>
</dbReference>
<feature type="signal peptide" evidence="7">
    <location>
        <begin position="1"/>
        <end position="22"/>
    </location>
</feature>
<dbReference type="GO" id="GO:0016020">
    <property type="term" value="C:membrane"/>
    <property type="evidence" value="ECO:0007669"/>
    <property type="project" value="UniProtKB-SubCell"/>
</dbReference>
<dbReference type="EnsemblPlants" id="OB03G35290.1">
    <property type="protein sequence ID" value="OB03G35290.1"/>
    <property type="gene ID" value="OB03G35290"/>
</dbReference>
<dbReference type="Gramene" id="OB03G35290.1">
    <property type="protein sequence ID" value="OB03G35290.1"/>
    <property type="gene ID" value="OB03G35290"/>
</dbReference>
<dbReference type="PROSITE" id="PS51751">
    <property type="entry name" value="EXPERA"/>
    <property type="match status" value="1"/>
</dbReference>
<accession>J3LR53</accession>
<protein>
    <recommendedName>
        <fullName evidence="8">EXPERA domain-containing protein</fullName>
    </recommendedName>
</protein>
<dbReference type="InterPro" id="IPR012337">
    <property type="entry name" value="RNaseH-like_sf"/>
</dbReference>
<organism evidence="9">
    <name type="scientific">Oryza brachyantha</name>
    <name type="common">malo sina</name>
    <dbReference type="NCBI Taxonomy" id="4533"/>
    <lineage>
        <taxon>Eukaryota</taxon>
        <taxon>Viridiplantae</taxon>
        <taxon>Streptophyta</taxon>
        <taxon>Embryophyta</taxon>
        <taxon>Tracheophyta</taxon>
        <taxon>Spermatophyta</taxon>
        <taxon>Magnoliopsida</taxon>
        <taxon>Liliopsida</taxon>
        <taxon>Poales</taxon>
        <taxon>Poaceae</taxon>
        <taxon>BOP clade</taxon>
        <taxon>Oryzoideae</taxon>
        <taxon>Oryzeae</taxon>
        <taxon>Oryzinae</taxon>
        <taxon>Oryza</taxon>
    </lineage>
</organism>
<dbReference type="eggNOG" id="KOG0017">
    <property type="taxonomic scope" value="Eukaryota"/>
</dbReference>
<feature type="transmembrane region" description="Helical" evidence="6">
    <location>
        <begin position="605"/>
        <end position="629"/>
    </location>
</feature>
<dbReference type="GO" id="GO:0005783">
    <property type="term" value="C:endoplasmic reticulum"/>
    <property type="evidence" value="ECO:0007669"/>
    <property type="project" value="TreeGrafter"/>
</dbReference>
<dbReference type="Pfam" id="PF07727">
    <property type="entry name" value="RVT_2"/>
    <property type="match status" value="1"/>
</dbReference>
<dbReference type="InterPro" id="IPR036397">
    <property type="entry name" value="RNaseH_sf"/>
</dbReference>
<feature type="chain" id="PRO_5003772925" description="EXPERA domain-containing protein" evidence="7">
    <location>
        <begin position="23"/>
        <end position="791"/>
    </location>
</feature>
<evidence type="ECO:0000256" key="7">
    <source>
        <dbReference type="SAM" id="SignalP"/>
    </source>
</evidence>
<dbReference type="PANTHER" id="PTHR31204">
    <property type="entry name" value="SIGMA INTRACELLULAR RECEPTOR 2"/>
    <property type="match status" value="1"/>
</dbReference>
<dbReference type="InterPro" id="IPR013103">
    <property type="entry name" value="RVT_2"/>
</dbReference>
<proteinExistence type="predicted"/>
<evidence type="ECO:0000313" key="9">
    <source>
        <dbReference type="EnsemblPlants" id="OB03G35290.1"/>
    </source>
</evidence>
<name>J3LR53_ORYBR</name>
<evidence type="ECO:0000256" key="6">
    <source>
        <dbReference type="SAM" id="Phobius"/>
    </source>
</evidence>
<feature type="domain" description="EXPERA" evidence="8">
    <location>
        <begin position="8"/>
        <end position="132"/>
    </location>
</feature>
<dbReference type="Proteomes" id="UP000006038">
    <property type="component" value="Chromosome 3"/>
</dbReference>
<keyword evidence="3 5" id="KW-1133">Transmembrane helix</keyword>
<dbReference type="InterPro" id="IPR043502">
    <property type="entry name" value="DNA/RNA_pol_sf"/>
</dbReference>
<evidence type="ECO:0000313" key="10">
    <source>
        <dbReference type="Proteomes" id="UP000006038"/>
    </source>
</evidence>
<evidence type="ECO:0000256" key="4">
    <source>
        <dbReference type="ARBA" id="ARBA00023136"/>
    </source>
</evidence>
<evidence type="ECO:0000256" key="2">
    <source>
        <dbReference type="ARBA" id="ARBA00022692"/>
    </source>
</evidence>
<comment type="subcellular location">
    <subcellularLocation>
        <location evidence="1">Membrane</location>
        <topology evidence="1">Multi-pass membrane protein</topology>
    </subcellularLocation>
</comment>
<keyword evidence="10" id="KW-1185">Reference proteome</keyword>
<reference evidence="9" key="1">
    <citation type="journal article" date="2013" name="Nat. Commun.">
        <title>Whole-genome sequencing of Oryza brachyantha reveals mechanisms underlying Oryza genome evolution.</title>
        <authorList>
            <person name="Chen J."/>
            <person name="Huang Q."/>
            <person name="Gao D."/>
            <person name="Wang J."/>
            <person name="Lang Y."/>
            <person name="Liu T."/>
            <person name="Li B."/>
            <person name="Bai Z."/>
            <person name="Luis Goicoechea J."/>
            <person name="Liang C."/>
            <person name="Chen C."/>
            <person name="Zhang W."/>
            <person name="Sun S."/>
            <person name="Liao Y."/>
            <person name="Zhang X."/>
            <person name="Yang L."/>
            <person name="Song C."/>
            <person name="Wang M."/>
            <person name="Shi J."/>
            <person name="Liu G."/>
            <person name="Liu J."/>
            <person name="Zhou H."/>
            <person name="Zhou W."/>
            <person name="Yu Q."/>
            <person name="An N."/>
            <person name="Chen Y."/>
            <person name="Cai Q."/>
            <person name="Wang B."/>
            <person name="Liu B."/>
            <person name="Min J."/>
            <person name="Huang Y."/>
            <person name="Wu H."/>
            <person name="Li Z."/>
            <person name="Zhang Y."/>
            <person name="Yin Y."/>
            <person name="Song W."/>
            <person name="Jiang J."/>
            <person name="Jackson S.A."/>
            <person name="Wing R.A."/>
            <person name="Wang J."/>
            <person name="Chen M."/>
        </authorList>
    </citation>
    <scope>NUCLEOTIDE SEQUENCE [LARGE SCALE GENOMIC DNA]</scope>
    <source>
        <strain evidence="9">cv. IRGC 101232</strain>
    </source>
</reference>
<dbReference type="SUPFAM" id="SSF56672">
    <property type="entry name" value="DNA/RNA polymerases"/>
    <property type="match status" value="1"/>
</dbReference>
<dbReference type="Gene3D" id="3.30.420.10">
    <property type="entry name" value="Ribonuclease H-like superfamily/Ribonuclease H"/>
    <property type="match status" value="1"/>
</dbReference>
<dbReference type="SUPFAM" id="SSF53098">
    <property type="entry name" value="Ribonuclease H-like"/>
    <property type="match status" value="1"/>
</dbReference>
<evidence type="ECO:0000256" key="5">
    <source>
        <dbReference type="PROSITE-ProRule" id="PRU01087"/>
    </source>
</evidence>
<dbReference type="STRING" id="4533.J3LR53"/>
<dbReference type="AlphaFoldDB" id="J3LR53"/>
<evidence type="ECO:0000256" key="3">
    <source>
        <dbReference type="ARBA" id="ARBA00022989"/>
    </source>
</evidence>
<dbReference type="HOGENOM" id="CLU_355049_0_0_1"/>
<sequence length="791" mass="87592">MGFVSAAADAVVALFSLTMAVAAPLFDSQVVLPRRLYPAPLVDIHRWFVAEFGHYLVADPPPFYRGLVWLDLAFLWPVCVANLYGVLARRRWAAATSIMAGTYMSCFSSQSTRRVQSILVCIDDLSHYTWVMVLDSKGEAVDAIKRTQAAAEAKCGHKLRVLRIDNGGEFTAAEFASYCADEAHVKRSPVQFATPLSHDEESIDAYHDGEPLRYRTMEDLLGDQPVPVLVPHDLEEQLHLACDDGEPRSFTEAERHAAWRAAMKAELDAVKKNCTWELADLPHGHRAISLKWVFKLKRDEAGAIVKHKARLVARGFVQQEGIDFDDAFAPVARMESEGWRVHHMDVKSAFLNGDLKEEVYVHQLPGFAISGKEGKVLRLHNVLYGLWQAPRAWNAKLDSTLKRMGFEPSPHEAAIYRRGNGGNTLLDTEVAAFKEDMKATFQMSDLGPLSFYLGIEVHQDDSGITLRQPAYAKRVVELAGLNDCNPALTPMEERLKLSRDSTSEEQPTTEHQQAVKRIIRYVAGTLDHGLYYPRCPGKSQFIGYTDSDHAGDIDSSKSTSGILFFLGKCLVSWQSVKQQESLDLPQAALELGDFQPSGPFAQVEFLFPMCMSVCMFLYTFCIIAQLIVYKGECKVVNLISKGGNYGKGDAYEDHNGIPPPWAVQGTKPSDGIIFEVMGYMASSAAGNITTASIIGGYVYHGSIDPCFYGSYYPFSLTVSLLSTMLKRVTNALQGCNESKNTLGSIFSFGQDNKKDAFILMSQGVYRVVEPSFCEYACLSIASTRVMPSSGN</sequence>
<evidence type="ECO:0000256" key="1">
    <source>
        <dbReference type="ARBA" id="ARBA00004141"/>
    </source>
</evidence>
<keyword evidence="2 5" id="KW-0812">Transmembrane</keyword>
<dbReference type="InterPro" id="IPR051987">
    <property type="entry name" value="Sigma-2_receptor-like"/>
</dbReference>
<keyword evidence="7" id="KW-0732">Signal</keyword>
<dbReference type="InterPro" id="IPR033118">
    <property type="entry name" value="EXPERA"/>
</dbReference>
<reference evidence="9" key="2">
    <citation type="submission" date="2013-04" db="UniProtKB">
        <authorList>
            <consortium name="EnsemblPlants"/>
        </authorList>
    </citation>
    <scope>IDENTIFICATION</scope>
</reference>